<dbReference type="Pfam" id="PF10431">
    <property type="entry name" value="ClpB_D2-small"/>
    <property type="match status" value="1"/>
</dbReference>
<reference evidence="4 5" key="1">
    <citation type="submission" date="2016-05" db="EMBL/GenBank/DDBJ databases">
        <title>Single-cell genome of chain-forming Candidatus Thiomargarita nelsonii and comparison to other large sulfur-oxidizing bacteria.</title>
        <authorList>
            <person name="Winkel M."/>
            <person name="Salman V."/>
            <person name="Woyke T."/>
            <person name="Schulz-Vogt H."/>
            <person name="Richter M."/>
            <person name="Flood B."/>
            <person name="Bailey J."/>
            <person name="Amann R."/>
            <person name="Mussmann M."/>
        </authorList>
    </citation>
    <scope>NUCLEOTIDE SEQUENCE [LARGE SCALE GENOMIC DNA]</scope>
    <source>
        <strain evidence="4 5">THI036</strain>
    </source>
</reference>
<dbReference type="PANTHER" id="PTHR11638:SF18">
    <property type="entry name" value="HEAT SHOCK PROTEIN 104"/>
    <property type="match status" value="1"/>
</dbReference>
<dbReference type="Pfam" id="PF07724">
    <property type="entry name" value="AAA_2"/>
    <property type="match status" value="1"/>
</dbReference>
<dbReference type="GO" id="GO:0005524">
    <property type="term" value="F:ATP binding"/>
    <property type="evidence" value="ECO:0007669"/>
    <property type="project" value="UniProtKB-KW"/>
</dbReference>
<feature type="non-terminal residue" evidence="4">
    <location>
        <position position="1"/>
    </location>
</feature>
<comment type="caution">
    <text evidence="4">The sequence shown here is derived from an EMBL/GenBank/DDBJ whole genome shotgun (WGS) entry which is preliminary data.</text>
</comment>
<keyword evidence="1" id="KW-0547">Nucleotide-binding</keyword>
<dbReference type="GO" id="GO:0016887">
    <property type="term" value="F:ATP hydrolysis activity"/>
    <property type="evidence" value="ECO:0007669"/>
    <property type="project" value="InterPro"/>
</dbReference>
<feature type="non-terminal residue" evidence="4">
    <location>
        <position position="450"/>
    </location>
</feature>
<proteinExistence type="predicted"/>
<dbReference type="Gene3D" id="1.10.8.60">
    <property type="match status" value="1"/>
</dbReference>
<evidence type="ECO:0000313" key="5">
    <source>
        <dbReference type="Proteomes" id="UP000076962"/>
    </source>
</evidence>
<dbReference type="PANTHER" id="PTHR11638">
    <property type="entry name" value="ATP-DEPENDENT CLP PROTEASE"/>
    <property type="match status" value="1"/>
</dbReference>
<dbReference type="SUPFAM" id="SSF52540">
    <property type="entry name" value="P-loop containing nucleoside triphosphate hydrolases"/>
    <property type="match status" value="1"/>
</dbReference>
<dbReference type="InterPro" id="IPR027417">
    <property type="entry name" value="P-loop_NTPase"/>
</dbReference>
<evidence type="ECO:0000256" key="2">
    <source>
        <dbReference type="ARBA" id="ARBA00022840"/>
    </source>
</evidence>
<dbReference type="InterPro" id="IPR019489">
    <property type="entry name" value="Clp_ATPase_C"/>
</dbReference>
<keyword evidence="5" id="KW-1185">Reference proteome</keyword>
<dbReference type="Proteomes" id="UP000076962">
    <property type="component" value="Unassembled WGS sequence"/>
</dbReference>
<evidence type="ECO:0000256" key="1">
    <source>
        <dbReference type="ARBA" id="ARBA00022741"/>
    </source>
</evidence>
<name>A0A176S680_9GAMM</name>
<dbReference type="AlphaFoldDB" id="A0A176S680"/>
<evidence type="ECO:0000259" key="3">
    <source>
        <dbReference type="SMART" id="SM01086"/>
    </source>
</evidence>
<evidence type="ECO:0000313" key="4">
    <source>
        <dbReference type="EMBL" id="OAD23418.1"/>
    </source>
</evidence>
<sequence>GEGRLTDALGRTTDFTNTIIILTSNLGAEQASRRLGFAERDVQNQATSYRAAVEDFFRPELLNRIDRIVVFKSLELQDAVAITRLQLDGLLQRDGFVRRTTILNISESALVEVAQQGFDALLGGRALKRAIERDLTTLAATQLVKLKATQPIILDINWINKRLQPNITALIPTSQEKNAARLSEQSLTLESVNRLLEFVTNLRERLYALRDAQEVDLNATSDEQRLLLTMQESVFDVKEELDEMLWAMETARDPTETRFSSRIQQARVYFRWSYECYTVNSGDFYALQDIRDYLEEMYVQAPKLIKEYQSNWFNLLMISSFLGFFCRGLELNQQDNLKLTLHSRVHGCGEKELDYLLDCYEKTLIYLGIETRRLAPTGQDFRHLQVKGPRLQTLLGFEEGIHLFHPPNENALPIQVSLNQVETETLNIIRSYALPADDGKGGVLTDLRSG</sequence>
<feature type="domain" description="Clp ATPase C-terminal" evidence="3">
    <location>
        <begin position="74"/>
        <end position="165"/>
    </location>
</feature>
<dbReference type="InterPro" id="IPR003959">
    <property type="entry name" value="ATPase_AAA_core"/>
</dbReference>
<protein>
    <submittedName>
        <fullName evidence="4">Chaperone activity ATPase ATP-binding subunit</fullName>
    </submittedName>
</protein>
<accession>A0A176S680</accession>
<dbReference type="SMART" id="SM01086">
    <property type="entry name" value="ClpB_D2-small"/>
    <property type="match status" value="1"/>
</dbReference>
<dbReference type="InterPro" id="IPR050130">
    <property type="entry name" value="ClpA_ClpB"/>
</dbReference>
<dbReference type="EMBL" id="LUTY01000379">
    <property type="protein sequence ID" value="OAD23418.1"/>
    <property type="molecule type" value="Genomic_DNA"/>
</dbReference>
<organism evidence="4 5">
    <name type="scientific">Candidatus Thiomargarita nelsonii</name>
    <dbReference type="NCBI Taxonomy" id="1003181"/>
    <lineage>
        <taxon>Bacteria</taxon>
        <taxon>Pseudomonadati</taxon>
        <taxon>Pseudomonadota</taxon>
        <taxon>Gammaproteobacteria</taxon>
        <taxon>Thiotrichales</taxon>
        <taxon>Thiotrichaceae</taxon>
        <taxon>Thiomargarita</taxon>
    </lineage>
</organism>
<dbReference type="GO" id="GO:0005737">
    <property type="term" value="C:cytoplasm"/>
    <property type="evidence" value="ECO:0007669"/>
    <property type="project" value="TreeGrafter"/>
</dbReference>
<dbReference type="Gene3D" id="3.40.50.300">
    <property type="entry name" value="P-loop containing nucleotide triphosphate hydrolases"/>
    <property type="match status" value="1"/>
</dbReference>
<gene>
    <name evidence="4" type="ORF">THIOM_000753</name>
</gene>
<dbReference type="PATRIC" id="fig|1003181.4.peg.1120"/>
<dbReference type="GO" id="GO:0034605">
    <property type="term" value="P:cellular response to heat"/>
    <property type="evidence" value="ECO:0007669"/>
    <property type="project" value="TreeGrafter"/>
</dbReference>
<keyword evidence="2 4" id="KW-0067">ATP-binding</keyword>